<dbReference type="Proteomes" id="UP000054485">
    <property type="component" value="Unassembled WGS sequence"/>
</dbReference>
<feature type="transmembrane region" description="Helical" evidence="1">
    <location>
        <begin position="21"/>
        <end position="43"/>
    </location>
</feature>
<dbReference type="InParanoid" id="A0A0D0A6B2"/>
<feature type="transmembrane region" description="Helical" evidence="1">
    <location>
        <begin position="63"/>
        <end position="84"/>
    </location>
</feature>
<protein>
    <submittedName>
        <fullName evidence="2">Uncharacterized protein</fullName>
    </submittedName>
</protein>
<evidence type="ECO:0000313" key="2">
    <source>
        <dbReference type="EMBL" id="KIK37131.1"/>
    </source>
</evidence>
<keyword evidence="1" id="KW-0812">Transmembrane</keyword>
<keyword evidence="1" id="KW-0472">Membrane</keyword>
<keyword evidence="1" id="KW-1133">Transmembrane helix</keyword>
<dbReference type="AlphaFoldDB" id="A0A0D0A6B2"/>
<reference evidence="2 3" key="1">
    <citation type="submission" date="2014-04" db="EMBL/GenBank/DDBJ databases">
        <authorList>
            <consortium name="DOE Joint Genome Institute"/>
            <person name="Kuo A."/>
            <person name="Ruytinx J."/>
            <person name="Rineau F."/>
            <person name="Colpaert J."/>
            <person name="Kohler A."/>
            <person name="Nagy L.G."/>
            <person name="Floudas D."/>
            <person name="Copeland A."/>
            <person name="Barry K.W."/>
            <person name="Cichocki N."/>
            <person name="Veneault-Fourrey C."/>
            <person name="LaButti K."/>
            <person name="Lindquist E.A."/>
            <person name="Lipzen A."/>
            <person name="Lundell T."/>
            <person name="Morin E."/>
            <person name="Murat C."/>
            <person name="Sun H."/>
            <person name="Tunlid A."/>
            <person name="Henrissat B."/>
            <person name="Grigoriev I.V."/>
            <person name="Hibbett D.S."/>
            <person name="Martin F."/>
            <person name="Nordberg H.P."/>
            <person name="Cantor M.N."/>
            <person name="Hua S.X."/>
        </authorList>
    </citation>
    <scope>NUCLEOTIDE SEQUENCE [LARGE SCALE GENOMIC DNA]</scope>
    <source>
        <strain evidence="2 3">UH-Slu-Lm8-n1</strain>
    </source>
</reference>
<sequence>MQSPIPEVASCYDSKQGRIVILAYALLVIAEIETLSFMLYHSWKLYTEYRKDLPLVRVLVRHNIFYFACGLLFSTVVVVAVVALPAPYGDPASDLQFVIHGILATRMHRELYNTAHHTEETSTGHIMSLPLVFAPVSSEMQPDERGPSSL</sequence>
<evidence type="ECO:0000256" key="1">
    <source>
        <dbReference type="SAM" id="Phobius"/>
    </source>
</evidence>
<organism evidence="2 3">
    <name type="scientific">Suillus luteus UH-Slu-Lm8-n1</name>
    <dbReference type="NCBI Taxonomy" id="930992"/>
    <lineage>
        <taxon>Eukaryota</taxon>
        <taxon>Fungi</taxon>
        <taxon>Dikarya</taxon>
        <taxon>Basidiomycota</taxon>
        <taxon>Agaricomycotina</taxon>
        <taxon>Agaricomycetes</taxon>
        <taxon>Agaricomycetidae</taxon>
        <taxon>Boletales</taxon>
        <taxon>Suillineae</taxon>
        <taxon>Suillaceae</taxon>
        <taxon>Suillus</taxon>
    </lineage>
</organism>
<gene>
    <name evidence="2" type="ORF">CY34DRAFT_810627</name>
</gene>
<dbReference type="EMBL" id="KN835473">
    <property type="protein sequence ID" value="KIK37131.1"/>
    <property type="molecule type" value="Genomic_DNA"/>
</dbReference>
<proteinExistence type="predicted"/>
<name>A0A0D0A6B2_9AGAM</name>
<evidence type="ECO:0000313" key="3">
    <source>
        <dbReference type="Proteomes" id="UP000054485"/>
    </source>
</evidence>
<dbReference type="HOGENOM" id="CLU_138734_0_0_1"/>
<keyword evidence="3" id="KW-1185">Reference proteome</keyword>
<dbReference type="OrthoDB" id="3350812at2759"/>
<accession>A0A0D0A6B2</accession>
<reference evidence="3" key="2">
    <citation type="submission" date="2015-01" db="EMBL/GenBank/DDBJ databases">
        <title>Evolutionary Origins and Diversification of the Mycorrhizal Mutualists.</title>
        <authorList>
            <consortium name="DOE Joint Genome Institute"/>
            <consortium name="Mycorrhizal Genomics Consortium"/>
            <person name="Kohler A."/>
            <person name="Kuo A."/>
            <person name="Nagy L.G."/>
            <person name="Floudas D."/>
            <person name="Copeland A."/>
            <person name="Barry K.W."/>
            <person name="Cichocki N."/>
            <person name="Veneault-Fourrey C."/>
            <person name="LaButti K."/>
            <person name="Lindquist E.A."/>
            <person name="Lipzen A."/>
            <person name="Lundell T."/>
            <person name="Morin E."/>
            <person name="Murat C."/>
            <person name="Riley R."/>
            <person name="Ohm R."/>
            <person name="Sun H."/>
            <person name="Tunlid A."/>
            <person name="Henrissat B."/>
            <person name="Grigoriev I.V."/>
            <person name="Hibbett D.S."/>
            <person name="Martin F."/>
        </authorList>
    </citation>
    <scope>NUCLEOTIDE SEQUENCE [LARGE SCALE GENOMIC DNA]</scope>
    <source>
        <strain evidence="3">UH-Slu-Lm8-n1</strain>
    </source>
</reference>